<dbReference type="EMBL" id="VTOW01000004">
    <property type="protein sequence ID" value="NKE72787.1"/>
    <property type="molecule type" value="Genomic_DNA"/>
</dbReference>
<dbReference type="GO" id="GO:0030527">
    <property type="term" value="F:structural constituent of chromatin"/>
    <property type="evidence" value="ECO:0007669"/>
    <property type="project" value="InterPro"/>
</dbReference>
<dbReference type="InterPro" id="IPR010992">
    <property type="entry name" value="IHF-like_DNA-bd_dom_sf"/>
</dbReference>
<evidence type="ECO:0000313" key="4">
    <source>
        <dbReference type="EMBL" id="NKE72787.1"/>
    </source>
</evidence>
<dbReference type="Pfam" id="PF00216">
    <property type="entry name" value="Bac_DNA_binding"/>
    <property type="match status" value="1"/>
</dbReference>
<reference evidence="4 5" key="1">
    <citation type="journal article" date="2020" name="Nature">
        <title>Bacterial chemolithoautotrophy via manganese oxidation.</title>
        <authorList>
            <person name="Yu H."/>
            <person name="Leadbetter J.R."/>
        </authorList>
    </citation>
    <scope>NUCLEOTIDE SEQUENCE [LARGE SCALE GENOMIC DNA]</scope>
    <source>
        <strain evidence="4 5">Mn-1</strain>
    </source>
</reference>
<organism evidence="4 5">
    <name type="scientific">Candidatus Manganitrophus noduliformans</name>
    <dbReference type="NCBI Taxonomy" id="2606439"/>
    <lineage>
        <taxon>Bacteria</taxon>
        <taxon>Pseudomonadati</taxon>
        <taxon>Nitrospirota</taxon>
        <taxon>Nitrospiria</taxon>
        <taxon>Candidatus Troglogloeales</taxon>
        <taxon>Candidatus Manganitrophaceae</taxon>
        <taxon>Candidatus Manganitrophus</taxon>
    </lineage>
</organism>
<evidence type="ECO:0000256" key="2">
    <source>
        <dbReference type="ARBA" id="ARBA00023125"/>
    </source>
</evidence>
<dbReference type="InterPro" id="IPR000119">
    <property type="entry name" value="Hist_DNA-bd"/>
</dbReference>
<keyword evidence="2" id="KW-0238">DNA-binding</keyword>
<gene>
    <name evidence="4" type="ORF">MNODULE_18710</name>
</gene>
<dbReference type="PANTHER" id="PTHR33175:SF5">
    <property type="entry name" value="INTEGRATION HOST FACTOR SUBUNIT BETA"/>
    <property type="match status" value="1"/>
</dbReference>
<dbReference type="InterPro" id="IPR020816">
    <property type="entry name" value="Histone-like_DNA-bd_CS"/>
</dbReference>
<evidence type="ECO:0000256" key="1">
    <source>
        <dbReference type="ARBA" id="ARBA00010529"/>
    </source>
</evidence>
<name>A0A7X6DT50_9BACT</name>
<dbReference type="SUPFAM" id="SSF47729">
    <property type="entry name" value="IHF-like DNA-binding proteins"/>
    <property type="match status" value="1"/>
</dbReference>
<dbReference type="Gene3D" id="4.10.520.10">
    <property type="entry name" value="IHF-like DNA-binding proteins"/>
    <property type="match status" value="1"/>
</dbReference>
<accession>A0A7X6DT50</accession>
<dbReference type="PRINTS" id="PR01727">
    <property type="entry name" value="DNABINDINGHU"/>
</dbReference>
<dbReference type="AlphaFoldDB" id="A0A7X6DT50"/>
<dbReference type="CDD" id="cd13836">
    <property type="entry name" value="IHF_B"/>
    <property type="match status" value="1"/>
</dbReference>
<sequence length="93" mass="10688">MTKAELIEKVAEHYTVLTKRQTEILVNTFFDSIKEALAKGDKIEIRGFGSFRLRHRRMREGRNPKTGALVSVPEKKVPFFKAGKELKELVDRG</sequence>
<evidence type="ECO:0000313" key="5">
    <source>
        <dbReference type="Proteomes" id="UP000534783"/>
    </source>
</evidence>
<evidence type="ECO:0000256" key="3">
    <source>
        <dbReference type="RuleBase" id="RU003939"/>
    </source>
</evidence>
<dbReference type="SMART" id="SM00411">
    <property type="entry name" value="BHL"/>
    <property type="match status" value="1"/>
</dbReference>
<dbReference type="GO" id="GO:0003677">
    <property type="term" value="F:DNA binding"/>
    <property type="evidence" value="ECO:0007669"/>
    <property type="project" value="UniProtKB-KW"/>
</dbReference>
<comment type="caution">
    <text evidence="4">The sequence shown here is derived from an EMBL/GenBank/DDBJ whole genome shotgun (WGS) entry which is preliminary data.</text>
</comment>
<keyword evidence="5" id="KW-1185">Reference proteome</keyword>
<dbReference type="GO" id="GO:0005829">
    <property type="term" value="C:cytosol"/>
    <property type="evidence" value="ECO:0007669"/>
    <property type="project" value="TreeGrafter"/>
</dbReference>
<protein>
    <submittedName>
        <fullName evidence="4">Integration host factor subunit beta</fullName>
    </submittedName>
</protein>
<dbReference type="NCBIfam" id="NF001222">
    <property type="entry name" value="PRK00199.1"/>
    <property type="match status" value="1"/>
</dbReference>
<dbReference type="Proteomes" id="UP000534783">
    <property type="component" value="Unassembled WGS sequence"/>
</dbReference>
<proteinExistence type="inferred from homology"/>
<comment type="similarity">
    <text evidence="1 3">Belongs to the bacterial histone-like protein family.</text>
</comment>
<dbReference type="PANTHER" id="PTHR33175">
    <property type="entry name" value="DNA-BINDING PROTEIN HU"/>
    <property type="match status" value="1"/>
</dbReference>
<dbReference type="PROSITE" id="PS00045">
    <property type="entry name" value="HISTONE_LIKE"/>
    <property type="match status" value="1"/>
</dbReference>